<gene>
    <name evidence="1" type="ORF">EV672_10883</name>
</gene>
<name>A0A4V3CV67_9BURK</name>
<evidence type="ECO:0000313" key="2">
    <source>
        <dbReference type="Proteomes" id="UP000294593"/>
    </source>
</evidence>
<comment type="caution">
    <text evidence="1">The sequence shown here is derived from an EMBL/GenBank/DDBJ whole genome shotgun (WGS) entry which is preliminary data.</text>
</comment>
<dbReference type="RefSeq" id="WP_133610231.1">
    <property type="nucleotide sequence ID" value="NZ_SNXW01000008.1"/>
</dbReference>
<dbReference type="EMBL" id="SNXW01000008">
    <property type="protein sequence ID" value="TDP81298.1"/>
    <property type="molecule type" value="Genomic_DNA"/>
</dbReference>
<dbReference type="OrthoDB" id="8896410at2"/>
<proteinExistence type="predicted"/>
<dbReference type="Proteomes" id="UP000294593">
    <property type="component" value="Unassembled WGS sequence"/>
</dbReference>
<protein>
    <submittedName>
        <fullName evidence="1">Uncharacterized protein</fullName>
    </submittedName>
</protein>
<dbReference type="AlphaFoldDB" id="A0A4V3CV67"/>
<keyword evidence="2" id="KW-1185">Reference proteome</keyword>
<accession>A0A4V3CV67</accession>
<evidence type="ECO:0000313" key="1">
    <source>
        <dbReference type="EMBL" id="TDP81298.1"/>
    </source>
</evidence>
<sequence length="170" mass="18968">MPDTSPHTSPEAAPVETREAIHEARLWVDHGWTARVIKNEDDDGWAVEMLLDGQAEPALVGPWTMGRDKKNPKPLDNHAFNTLVKTAAEVVRRHEQQLHASLHKEVLVNAAAARWRVTLDIVPDEFEPHALLSACDEGGEQVAQVRARPDFKLNHSNALAWIESGFAKPR</sequence>
<organism evidence="1 2">
    <name type="scientific">Aquabacterium commune</name>
    <dbReference type="NCBI Taxonomy" id="70586"/>
    <lineage>
        <taxon>Bacteria</taxon>
        <taxon>Pseudomonadati</taxon>
        <taxon>Pseudomonadota</taxon>
        <taxon>Betaproteobacteria</taxon>
        <taxon>Burkholderiales</taxon>
        <taxon>Aquabacterium</taxon>
    </lineage>
</organism>
<reference evidence="1 2" key="1">
    <citation type="submission" date="2019-03" db="EMBL/GenBank/DDBJ databases">
        <title>Genomic Encyclopedia of Type Strains, Phase IV (KMG-IV): sequencing the most valuable type-strain genomes for metagenomic binning, comparative biology and taxonomic classification.</title>
        <authorList>
            <person name="Goeker M."/>
        </authorList>
    </citation>
    <scope>NUCLEOTIDE SEQUENCE [LARGE SCALE GENOMIC DNA]</scope>
    <source>
        <strain evidence="1 2">DSM 11901</strain>
    </source>
</reference>